<dbReference type="InterPro" id="IPR013506">
    <property type="entry name" value="Topo_IIA_bsu_dom2"/>
</dbReference>
<evidence type="ECO:0000256" key="2">
    <source>
        <dbReference type="ARBA" id="ARBA00001946"/>
    </source>
</evidence>
<dbReference type="AlphaFoldDB" id="A0A369TP37"/>
<dbReference type="SMART" id="SM00433">
    <property type="entry name" value="TOP2c"/>
    <property type="match status" value="1"/>
</dbReference>
<dbReference type="SUPFAM" id="SSF56719">
    <property type="entry name" value="Type II DNA topoisomerase"/>
    <property type="match status" value="1"/>
</dbReference>
<feature type="binding site" evidence="11">
    <location>
        <position position="14"/>
    </location>
    <ligand>
        <name>ATP</name>
        <dbReference type="ChEBI" id="CHEBI:30616"/>
    </ligand>
</feature>
<accession>A0A369TP37</accession>
<dbReference type="InterPro" id="IPR003594">
    <property type="entry name" value="HATPase_dom"/>
</dbReference>
<dbReference type="InterPro" id="IPR036890">
    <property type="entry name" value="HATPase_C_sf"/>
</dbReference>
<dbReference type="InterPro" id="IPR002288">
    <property type="entry name" value="DNA_gyrase_B_C"/>
</dbReference>
<keyword evidence="6 11" id="KW-0067">ATP-binding</keyword>
<gene>
    <name evidence="11 13" type="primary">parE</name>
    <name evidence="13" type="ORF">DU478_13310</name>
</gene>
<feature type="binding site" evidence="11">
    <location>
        <position position="353"/>
    </location>
    <ligand>
        <name>ATP</name>
        <dbReference type="ChEBI" id="CHEBI:30616"/>
    </ligand>
</feature>
<dbReference type="CDD" id="cd16928">
    <property type="entry name" value="HATPase_GyrB-like"/>
    <property type="match status" value="1"/>
</dbReference>
<dbReference type="GO" id="GO:0003677">
    <property type="term" value="F:DNA binding"/>
    <property type="evidence" value="ECO:0007669"/>
    <property type="project" value="UniProtKB-UniRule"/>
</dbReference>
<comment type="cofactor">
    <cofactor evidence="2">
        <name>Mg(2+)</name>
        <dbReference type="ChEBI" id="CHEBI:18420"/>
    </cofactor>
</comment>
<evidence type="ECO:0000256" key="5">
    <source>
        <dbReference type="ARBA" id="ARBA00022741"/>
    </source>
</evidence>
<dbReference type="Pfam" id="PF02518">
    <property type="entry name" value="HATPase_c"/>
    <property type="match status" value="1"/>
</dbReference>
<comment type="similarity">
    <text evidence="11">Belongs to the type II topoisomerase family. ParE type 1 subfamily.</text>
</comment>
<dbReference type="GO" id="GO:0003918">
    <property type="term" value="F:DNA topoisomerase type II (double strand cut, ATP-hydrolyzing) activity"/>
    <property type="evidence" value="ECO:0007669"/>
    <property type="project" value="UniProtKB-UniRule"/>
</dbReference>
<dbReference type="Pfam" id="PF01751">
    <property type="entry name" value="Toprim"/>
    <property type="match status" value="1"/>
</dbReference>
<dbReference type="Gene3D" id="3.40.50.670">
    <property type="match status" value="1"/>
</dbReference>
<dbReference type="Pfam" id="PF00986">
    <property type="entry name" value="DNA_gyraseB_C"/>
    <property type="match status" value="1"/>
</dbReference>
<dbReference type="PANTHER" id="PTHR45866:SF1">
    <property type="entry name" value="DNA GYRASE SUBUNIT B, MITOCHONDRIAL"/>
    <property type="match status" value="1"/>
</dbReference>
<dbReference type="GO" id="GO:0046872">
    <property type="term" value="F:metal ion binding"/>
    <property type="evidence" value="ECO:0007669"/>
    <property type="project" value="UniProtKB-KW"/>
</dbReference>
<dbReference type="PRINTS" id="PR00418">
    <property type="entry name" value="TPI2FAMILY"/>
</dbReference>
<keyword evidence="5 11" id="KW-0547">Nucleotide-binding</keyword>
<comment type="function">
    <text evidence="11">Topoisomerase IV is essential for chromosome segregation. It relaxes supercoiled DNA. Performs the decatenation events required during the replication of a circular DNA molecule.</text>
</comment>
<dbReference type="InterPro" id="IPR013759">
    <property type="entry name" value="Topo_IIA_B_C"/>
</dbReference>
<keyword evidence="4" id="KW-0479">Metal-binding</keyword>
<evidence type="ECO:0000256" key="4">
    <source>
        <dbReference type="ARBA" id="ARBA00022723"/>
    </source>
</evidence>
<comment type="subunit">
    <text evidence="11">Heterotetramer composed of ParC and ParE.</text>
</comment>
<dbReference type="PROSITE" id="PS50880">
    <property type="entry name" value="TOPRIM"/>
    <property type="match status" value="1"/>
</dbReference>
<dbReference type="EC" id="5.6.2.2" evidence="11"/>
<feature type="binding site" evidence="11">
    <location>
        <begin position="123"/>
        <end position="129"/>
    </location>
    <ligand>
        <name>ATP</name>
        <dbReference type="ChEBI" id="CHEBI:30616"/>
    </ligand>
</feature>
<dbReference type="GO" id="GO:0005694">
    <property type="term" value="C:chromosome"/>
    <property type="evidence" value="ECO:0007669"/>
    <property type="project" value="InterPro"/>
</dbReference>
<dbReference type="PANTHER" id="PTHR45866">
    <property type="entry name" value="DNA GYRASE/TOPOISOMERASE SUBUNIT B"/>
    <property type="match status" value="1"/>
</dbReference>
<protein>
    <recommendedName>
        <fullName evidence="11">DNA topoisomerase 4 subunit B</fullName>
        <ecNumber evidence="11">5.6.2.2</ecNumber>
    </recommendedName>
    <alternativeName>
        <fullName evidence="11">Topoisomerase IV subunit B</fullName>
    </alternativeName>
</protein>
<dbReference type="HAMAP" id="MF_00938">
    <property type="entry name" value="ParE_type1"/>
    <property type="match status" value="1"/>
</dbReference>
<dbReference type="InterPro" id="IPR013760">
    <property type="entry name" value="Topo_IIA-like_dom_sf"/>
</dbReference>
<comment type="caution">
    <text evidence="13">The sequence shown here is derived from an EMBL/GenBank/DDBJ whole genome shotgun (WGS) entry which is preliminary data.</text>
</comment>
<dbReference type="SUPFAM" id="SSF55874">
    <property type="entry name" value="ATPase domain of HSP90 chaperone/DNA topoisomerase II/histidine kinase"/>
    <property type="match status" value="1"/>
</dbReference>
<dbReference type="InterPro" id="IPR005737">
    <property type="entry name" value="TopoIV_B_Gneg"/>
</dbReference>
<dbReference type="RefSeq" id="WP_114511451.1">
    <property type="nucleotide sequence ID" value="NZ_QPMK01000009.1"/>
</dbReference>
<evidence type="ECO:0000256" key="6">
    <source>
        <dbReference type="ARBA" id="ARBA00022840"/>
    </source>
</evidence>
<feature type="site" description="Interaction with DNA" evidence="11">
    <location>
        <position position="519"/>
    </location>
</feature>
<dbReference type="PROSITE" id="PS00177">
    <property type="entry name" value="TOPOISOMERASE_II"/>
    <property type="match status" value="1"/>
</dbReference>
<evidence type="ECO:0000256" key="10">
    <source>
        <dbReference type="ARBA" id="ARBA00023235"/>
    </source>
</evidence>
<comment type="similarity">
    <text evidence="3">Belongs to the type II topoisomerase GyrB family.</text>
</comment>
<dbReference type="Pfam" id="PF00204">
    <property type="entry name" value="DNA_gyraseB"/>
    <property type="match status" value="1"/>
</dbReference>
<evidence type="ECO:0000259" key="12">
    <source>
        <dbReference type="PROSITE" id="PS50880"/>
    </source>
</evidence>
<keyword evidence="9 11" id="KW-0238">DNA-binding</keyword>
<evidence type="ECO:0000256" key="7">
    <source>
        <dbReference type="ARBA" id="ARBA00022842"/>
    </source>
</evidence>
<dbReference type="InterPro" id="IPR014721">
    <property type="entry name" value="Ribsml_uS5_D2-typ_fold_subgr"/>
</dbReference>
<dbReference type="InterPro" id="IPR006171">
    <property type="entry name" value="TOPRIM_dom"/>
</dbReference>
<sequence length="652" mass="71490">MAEDLLSGPAPSDYDAASIQVLEDMEHVRLRPGMYIGGKDDRALHHMVAEIVDNSMDEAVAGHASWIEIELHENGHVSVRDNGRGIPTGPHPKDPAKSALEIIFCTLNAGGKFSGDNYETSGGLHGVGSSVVNALSDHLRVEVARNKELFAMEFSRGMPQGQLEKIGAAPNRRGTSVTFHPDPEIFGSLQLKPARLFAMARSKAYLFSGVKIRWKTAIADGDTPTEAEFHFPGGLSDFLKDSMGGATTYADQPFSGKVEFREKFGQPGKVEWAINWTPSRDGFIRSYCNTVPTPEGGTHEQGFWAAILKGVKAYGELVNNRKAAQITREDLIGGAGALVSCFVREPEFVGQTKDRLATTEAARMVEGAVRDHFDNWLAADTKSAGAILDFLVLRAEERLRRRQEKETARKSATKKLRLPGKLTDCTAKNRDGTELFIVEGDSAGGSAKGARFREFQALLPLKGKILNVLGAASSKLGSNAEISDLCEALGVGMGSKFNLDDLRYDRIIIMTDADVDGAHIASLLMTFFFTQMRPLIDQGHLYLACPPLYRLTQGPKRLYVANDAEKDRMLGVGLGGKGKIDVQRFKGLGEMDAKDLKETTMDPATRRLIRVTIDEDEPGQTGDLVERLMGKKPELRFQYIQENARFVEELDV</sequence>
<dbReference type="InterPro" id="IPR001241">
    <property type="entry name" value="Topo_IIA"/>
</dbReference>
<dbReference type="CDD" id="cd00822">
    <property type="entry name" value="TopoII_Trans_DNA_gyrase"/>
    <property type="match status" value="1"/>
</dbReference>
<dbReference type="GO" id="GO:0005524">
    <property type="term" value="F:ATP binding"/>
    <property type="evidence" value="ECO:0007669"/>
    <property type="project" value="UniProtKB-UniRule"/>
</dbReference>
<evidence type="ECO:0000256" key="11">
    <source>
        <dbReference type="HAMAP-Rule" id="MF_00938"/>
    </source>
</evidence>
<comment type="catalytic activity">
    <reaction evidence="1 11">
        <text>ATP-dependent breakage, passage and rejoining of double-stranded DNA.</text>
        <dbReference type="EC" id="5.6.2.2"/>
    </reaction>
</comment>
<dbReference type="PRINTS" id="PR01098">
    <property type="entry name" value="TOPISMRASE4B"/>
</dbReference>
<keyword evidence="10 11" id="KW-0413">Isomerase</keyword>
<feature type="binding site" evidence="11">
    <location>
        <position position="54"/>
    </location>
    <ligand>
        <name>ATP</name>
        <dbReference type="ChEBI" id="CHEBI:30616"/>
    </ligand>
</feature>
<proteinExistence type="inferred from homology"/>
<dbReference type="EMBL" id="QPMK01000009">
    <property type="protein sequence ID" value="RDD65887.1"/>
    <property type="molecule type" value="Genomic_DNA"/>
</dbReference>
<keyword evidence="7" id="KW-0460">Magnesium</keyword>
<feature type="site" description="Interaction with DNA" evidence="11">
    <location>
        <position position="636"/>
    </location>
</feature>
<feature type="site" description="Interaction with DNA" evidence="11">
    <location>
        <position position="467"/>
    </location>
</feature>
<name>A0A369TP37_9RHOB</name>
<dbReference type="Proteomes" id="UP000253977">
    <property type="component" value="Unassembled WGS sequence"/>
</dbReference>
<keyword evidence="14" id="KW-1185">Reference proteome</keyword>
<dbReference type="FunFam" id="3.40.50.670:FF:000001">
    <property type="entry name" value="DNA topoisomerase 2"/>
    <property type="match status" value="1"/>
</dbReference>
<evidence type="ECO:0000313" key="14">
    <source>
        <dbReference type="Proteomes" id="UP000253977"/>
    </source>
</evidence>
<dbReference type="SMART" id="SM00387">
    <property type="entry name" value="HATPase_c"/>
    <property type="match status" value="1"/>
</dbReference>
<dbReference type="OrthoDB" id="9802808at2"/>
<evidence type="ECO:0000256" key="8">
    <source>
        <dbReference type="ARBA" id="ARBA00023029"/>
    </source>
</evidence>
<organism evidence="13 14">
    <name type="scientific">Thalassococcus profundi</name>
    <dbReference type="NCBI Taxonomy" id="2282382"/>
    <lineage>
        <taxon>Bacteria</taxon>
        <taxon>Pseudomonadati</taxon>
        <taxon>Pseudomonadota</taxon>
        <taxon>Alphaproteobacteria</taxon>
        <taxon>Rhodobacterales</taxon>
        <taxon>Roseobacteraceae</taxon>
        <taxon>Thalassococcus</taxon>
    </lineage>
</organism>
<evidence type="ECO:0000313" key="13">
    <source>
        <dbReference type="EMBL" id="RDD65887.1"/>
    </source>
</evidence>
<feature type="domain" description="Toprim" evidence="12">
    <location>
        <begin position="433"/>
        <end position="547"/>
    </location>
</feature>
<feature type="binding site" evidence="11">
    <location>
        <position position="81"/>
    </location>
    <ligand>
        <name>ATP</name>
        <dbReference type="ChEBI" id="CHEBI:30616"/>
    </ligand>
</feature>
<dbReference type="InterPro" id="IPR020568">
    <property type="entry name" value="Ribosomal_Su5_D2-typ_SF"/>
</dbReference>
<dbReference type="Gene3D" id="3.30.565.10">
    <property type="entry name" value="Histidine kinase-like ATPase, C-terminal domain"/>
    <property type="match status" value="1"/>
</dbReference>
<dbReference type="InterPro" id="IPR018522">
    <property type="entry name" value="TopoIIA_CS"/>
</dbReference>
<dbReference type="SUPFAM" id="SSF54211">
    <property type="entry name" value="Ribosomal protein S5 domain 2-like"/>
    <property type="match status" value="1"/>
</dbReference>
<evidence type="ECO:0000256" key="1">
    <source>
        <dbReference type="ARBA" id="ARBA00000185"/>
    </source>
</evidence>
<evidence type="ECO:0000256" key="9">
    <source>
        <dbReference type="ARBA" id="ARBA00023125"/>
    </source>
</evidence>
<dbReference type="GO" id="GO:0006265">
    <property type="term" value="P:DNA topological change"/>
    <property type="evidence" value="ECO:0007669"/>
    <property type="project" value="UniProtKB-UniRule"/>
</dbReference>
<reference evidence="13 14" key="1">
    <citation type="submission" date="2018-07" db="EMBL/GenBank/DDBJ databases">
        <title>Thalassococcus profundi sp. nov., a marine bacterium isolated from deep seawater of Okinawa Trough.</title>
        <authorList>
            <person name="Yu M."/>
        </authorList>
    </citation>
    <scope>NUCLEOTIDE SEQUENCE [LARGE SCALE GENOMIC DNA]</scope>
    <source>
        <strain evidence="13 14">WRAS1</strain>
    </source>
</reference>
<keyword evidence="8 11" id="KW-0799">Topoisomerase</keyword>
<dbReference type="NCBIfam" id="TIGR01055">
    <property type="entry name" value="parE_Gneg"/>
    <property type="match status" value="1"/>
</dbReference>
<dbReference type="Gene3D" id="3.30.230.10">
    <property type="match status" value="1"/>
</dbReference>
<evidence type="ECO:0000256" key="3">
    <source>
        <dbReference type="ARBA" id="ARBA00010708"/>
    </source>
</evidence>
<dbReference type="GO" id="GO:0007059">
    <property type="term" value="P:chromosome segregation"/>
    <property type="evidence" value="ECO:0007669"/>
    <property type="project" value="UniProtKB-UniRule"/>
</dbReference>